<reference evidence="1" key="1">
    <citation type="submission" date="2021-03" db="EMBL/GenBank/DDBJ databases">
        <authorList>
            <person name="Wang G."/>
        </authorList>
    </citation>
    <scope>NUCLEOTIDE SEQUENCE</scope>
    <source>
        <strain evidence="1">KCTC 12899</strain>
    </source>
</reference>
<dbReference type="Proteomes" id="UP000664417">
    <property type="component" value="Unassembled WGS sequence"/>
</dbReference>
<name>A0A8J7QDR1_9BACT</name>
<dbReference type="RefSeq" id="WP_207861891.1">
    <property type="nucleotide sequence ID" value="NZ_JAFREP010000029.1"/>
</dbReference>
<keyword evidence="2" id="KW-1185">Reference proteome</keyword>
<evidence type="ECO:0000313" key="1">
    <source>
        <dbReference type="EMBL" id="MBO1321919.1"/>
    </source>
</evidence>
<dbReference type="Gene3D" id="1.20.81.30">
    <property type="entry name" value="Type II secretion system (T2SS), domain F"/>
    <property type="match status" value="1"/>
</dbReference>
<accession>A0A8J7QDR1</accession>
<dbReference type="AlphaFoldDB" id="A0A8J7QDR1"/>
<dbReference type="EMBL" id="JAFREP010000029">
    <property type="protein sequence ID" value="MBO1321919.1"/>
    <property type="molecule type" value="Genomic_DNA"/>
</dbReference>
<evidence type="ECO:0000313" key="2">
    <source>
        <dbReference type="Proteomes" id="UP000664417"/>
    </source>
</evidence>
<proteinExistence type="predicted"/>
<dbReference type="InterPro" id="IPR042094">
    <property type="entry name" value="T2SS_GspF_sf"/>
</dbReference>
<gene>
    <name evidence="1" type="ORF">J3U88_25790</name>
</gene>
<organism evidence="1 2">
    <name type="scientific">Acanthopleuribacter pedis</name>
    <dbReference type="NCBI Taxonomy" id="442870"/>
    <lineage>
        <taxon>Bacteria</taxon>
        <taxon>Pseudomonadati</taxon>
        <taxon>Acidobacteriota</taxon>
        <taxon>Holophagae</taxon>
        <taxon>Acanthopleuribacterales</taxon>
        <taxon>Acanthopleuribacteraceae</taxon>
        <taxon>Acanthopleuribacter</taxon>
    </lineage>
</organism>
<sequence length="96" mass="10236">MDPILNAVFQKIADDLQREAGPMAGILEDCEQMLEQCRAAVAEMRADVFARGRSVTHAMEKRPALFPAAAVEAVRAGEQSGELAAAFRAACSDPAC</sequence>
<protein>
    <submittedName>
        <fullName evidence="1">Uncharacterized protein</fullName>
    </submittedName>
</protein>
<comment type="caution">
    <text evidence="1">The sequence shown here is derived from an EMBL/GenBank/DDBJ whole genome shotgun (WGS) entry which is preliminary data.</text>
</comment>